<evidence type="ECO:0000313" key="3">
    <source>
        <dbReference type="Proteomes" id="UP000321533"/>
    </source>
</evidence>
<dbReference type="OrthoDB" id="1488584at2"/>
<feature type="chain" id="PRO_5023114985" evidence="1">
    <location>
        <begin position="23"/>
        <end position="636"/>
    </location>
</feature>
<feature type="signal peptide" evidence="1">
    <location>
        <begin position="1"/>
        <end position="22"/>
    </location>
</feature>
<dbReference type="EMBL" id="CP042435">
    <property type="protein sequence ID" value="QEC68034.1"/>
    <property type="molecule type" value="Genomic_DNA"/>
</dbReference>
<proteinExistence type="predicted"/>
<evidence type="ECO:0000256" key="1">
    <source>
        <dbReference type="SAM" id="SignalP"/>
    </source>
</evidence>
<reference evidence="2 3" key="1">
    <citation type="journal article" date="2016" name="Int. J. Syst. Evol. Microbiol.">
        <title>Panacibacter ginsenosidivorans gen. nov., sp. nov., with ginsenoside converting activity isolated from soil of a ginseng field.</title>
        <authorList>
            <person name="Siddiqi M.Z."/>
            <person name="Muhammad Shafi S."/>
            <person name="Choi K.D."/>
            <person name="Im W.T."/>
        </authorList>
    </citation>
    <scope>NUCLEOTIDE SEQUENCE [LARGE SCALE GENOMIC DNA]</scope>
    <source>
        <strain evidence="2 3">Gsoil1550</strain>
    </source>
</reference>
<accession>A0A5B8V9D4</accession>
<dbReference type="RefSeq" id="WP_147189841.1">
    <property type="nucleotide sequence ID" value="NZ_CP042435.1"/>
</dbReference>
<name>A0A5B8V9D4_9BACT</name>
<gene>
    <name evidence="2" type="ORF">FRZ67_12235</name>
</gene>
<dbReference type="AlphaFoldDB" id="A0A5B8V9D4"/>
<dbReference type="KEGG" id="pgin:FRZ67_12235"/>
<keyword evidence="3" id="KW-1185">Reference proteome</keyword>
<organism evidence="2 3">
    <name type="scientific">Panacibacter ginsenosidivorans</name>
    <dbReference type="NCBI Taxonomy" id="1813871"/>
    <lineage>
        <taxon>Bacteria</taxon>
        <taxon>Pseudomonadati</taxon>
        <taxon>Bacteroidota</taxon>
        <taxon>Chitinophagia</taxon>
        <taxon>Chitinophagales</taxon>
        <taxon>Chitinophagaceae</taxon>
        <taxon>Panacibacter</taxon>
    </lineage>
</organism>
<sequence>MQRKFCVLLVFILTFITSSIRSQNPYYDAITISQRLDSKKHFGPLTLPVFYKYFPGKDDNEIAELLLKNPFLDSLFDASSEASLGNFLNSNILSPLGNLDVTNIADGFAKFLVKRTKEELNVTFFEKFKDIIHKPGYEDAFILFPQTCATLDAIGDQIYNYESYMNVLRESFESDINALVSNLPKIIDNPRHADFFNQHREIKSTCQSVLFVANELLNKVHPGNILADFDADFLDGFAASDGNNIKAAVQTLQLFSNSLRSTSKDHYWLSADSLKLLLNDPIALQIYFGLIYQQAGSNKITFAGNKDLQTLLKNTLLPAQSKIVTLNNFIRGFISQATILTKSIQNLSGKEADKLTFTDYYSFYASTIDLFQYATQVTQIPELSSLTLGPKFNDYLLAAKAAGNIALDISRKNYGAAIINSYQLYSFAFPGDETNSLFKKFLLQYGSFISSVAQAENSDDVEKAIEAAALPSGSSRVKRETDWNIALNGYVGIYYGYEKIKGVDSGGKWNSYGVTAPIGISLSKGSILKGKDGSGGGKSITAFISLIDLGAVTAFRFTNDSAEKVPTIELEDIVSPGIFLSYGLGKVPMSFNVGYQYGPLLRKVNLDENLYEKNYSRFSISLCVDIPFLNFYTKSK</sequence>
<evidence type="ECO:0000313" key="2">
    <source>
        <dbReference type="EMBL" id="QEC68034.1"/>
    </source>
</evidence>
<protein>
    <submittedName>
        <fullName evidence="2">Uncharacterized protein</fullName>
    </submittedName>
</protein>
<dbReference type="Proteomes" id="UP000321533">
    <property type="component" value="Chromosome"/>
</dbReference>
<keyword evidence="1" id="KW-0732">Signal</keyword>